<comment type="caution">
    <text evidence="2">The sequence shown here is derived from an EMBL/GenBank/DDBJ whole genome shotgun (WGS) entry which is preliminary data.</text>
</comment>
<accession>A0ABR4AIU2</accession>
<organism evidence="2 3">
    <name type="scientific">Stereocaulon virgatum</name>
    <dbReference type="NCBI Taxonomy" id="373712"/>
    <lineage>
        <taxon>Eukaryota</taxon>
        <taxon>Fungi</taxon>
        <taxon>Dikarya</taxon>
        <taxon>Ascomycota</taxon>
        <taxon>Pezizomycotina</taxon>
        <taxon>Lecanoromycetes</taxon>
        <taxon>OSLEUM clade</taxon>
        <taxon>Lecanoromycetidae</taxon>
        <taxon>Lecanorales</taxon>
        <taxon>Lecanorineae</taxon>
        <taxon>Stereocaulaceae</taxon>
        <taxon>Stereocaulon</taxon>
    </lineage>
</organism>
<dbReference type="Proteomes" id="UP001590950">
    <property type="component" value="Unassembled WGS sequence"/>
</dbReference>
<dbReference type="EMBL" id="JBEFKJ010000011">
    <property type="protein sequence ID" value="KAL2043343.1"/>
    <property type="molecule type" value="Genomic_DNA"/>
</dbReference>
<sequence>MHRLQPIGHLRPADGPLQSSNEHMRWAIPNNSSAHTHNGAENPWQPYQAPQRSLEHAPQTGAPLYSDFRNQADEIFFRRYATGPRWDYLRSRRLPDLPSRRQAAPLQDLPYHPPPWTIPEHGSNQQVLQNPYAPAQHGFTETRPSGIILAPLDPEEQNYWYEAKGNVYLSVLEPDKLVAENLARRIMLHLIERFNAASDIGEVWGEKQRTRKGRW</sequence>
<keyword evidence="3" id="KW-1185">Reference proteome</keyword>
<gene>
    <name evidence="2" type="ORF">N7G274_003649</name>
</gene>
<evidence type="ECO:0000313" key="3">
    <source>
        <dbReference type="Proteomes" id="UP001590950"/>
    </source>
</evidence>
<protein>
    <submittedName>
        <fullName evidence="2">Uncharacterized protein</fullName>
    </submittedName>
</protein>
<proteinExistence type="predicted"/>
<reference evidence="2 3" key="1">
    <citation type="submission" date="2024-09" db="EMBL/GenBank/DDBJ databases">
        <title>Rethinking Asexuality: The Enigmatic Case of Functional Sexual Genes in Lepraria (Stereocaulaceae).</title>
        <authorList>
            <person name="Doellman M."/>
            <person name="Sun Y."/>
            <person name="Barcenas-Pena A."/>
            <person name="Lumbsch H.T."/>
            <person name="Grewe F."/>
        </authorList>
    </citation>
    <scope>NUCLEOTIDE SEQUENCE [LARGE SCALE GENOMIC DNA]</scope>
    <source>
        <strain evidence="2 3">Mercado 3170</strain>
    </source>
</reference>
<name>A0ABR4AIU2_9LECA</name>
<evidence type="ECO:0000313" key="2">
    <source>
        <dbReference type="EMBL" id="KAL2043343.1"/>
    </source>
</evidence>
<feature type="region of interest" description="Disordered" evidence="1">
    <location>
        <begin position="1"/>
        <end position="61"/>
    </location>
</feature>
<evidence type="ECO:0000256" key="1">
    <source>
        <dbReference type="SAM" id="MobiDB-lite"/>
    </source>
</evidence>